<dbReference type="PANTHER" id="PTHR43244:SF1">
    <property type="entry name" value="5,10-METHYLENETETRAHYDROMETHANOPTERIN REDUCTASE"/>
    <property type="match status" value="1"/>
</dbReference>
<reference evidence="3 4" key="1">
    <citation type="submission" date="2017-12" db="EMBL/GenBank/DDBJ databases">
        <title>Phylogenetic diversity of female urinary microbiome.</title>
        <authorList>
            <person name="Thomas-White K."/>
            <person name="Wolfe A.J."/>
        </authorList>
    </citation>
    <scope>NUCLEOTIDE SEQUENCE [LARGE SCALE GENOMIC DNA]</scope>
    <source>
        <strain evidence="3 4">UMB0777</strain>
    </source>
</reference>
<dbReference type="InterPro" id="IPR050564">
    <property type="entry name" value="F420-G6PD/mer"/>
</dbReference>
<keyword evidence="1" id="KW-0560">Oxidoreductase</keyword>
<protein>
    <submittedName>
        <fullName evidence="3">5,10-methylene tetrahydromethanopterin reductase</fullName>
    </submittedName>
</protein>
<dbReference type="PANTHER" id="PTHR43244">
    <property type="match status" value="1"/>
</dbReference>
<evidence type="ECO:0000259" key="2">
    <source>
        <dbReference type="Pfam" id="PF00296"/>
    </source>
</evidence>
<gene>
    <name evidence="3" type="ORF">CYJ73_04010</name>
</gene>
<dbReference type="Proteomes" id="UP000234662">
    <property type="component" value="Unassembled WGS sequence"/>
</dbReference>
<comment type="caution">
    <text evidence="3">The sequence shown here is derived from an EMBL/GenBank/DDBJ whole genome shotgun (WGS) entry which is preliminary data.</text>
</comment>
<proteinExistence type="predicted"/>
<accession>A0A2I1RCP3</accession>
<dbReference type="Pfam" id="PF00296">
    <property type="entry name" value="Bac_luciferase"/>
    <property type="match status" value="1"/>
</dbReference>
<dbReference type="AlphaFoldDB" id="A0A2I1RCP3"/>
<dbReference type="GO" id="GO:0016705">
    <property type="term" value="F:oxidoreductase activity, acting on paired donors, with incorporation or reduction of molecular oxygen"/>
    <property type="evidence" value="ECO:0007669"/>
    <property type="project" value="InterPro"/>
</dbReference>
<dbReference type="EMBL" id="PKJC01000002">
    <property type="protein sequence ID" value="PKZ66899.1"/>
    <property type="molecule type" value="Genomic_DNA"/>
</dbReference>
<feature type="domain" description="Luciferase-like" evidence="2">
    <location>
        <begin position="10"/>
        <end position="305"/>
    </location>
</feature>
<evidence type="ECO:0000256" key="1">
    <source>
        <dbReference type="ARBA" id="ARBA00023002"/>
    </source>
</evidence>
<dbReference type="InterPro" id="IPR011251">
    <property type="entry name" value="Luciferase-like_dom"/>
</dbReference>
<dbReference type="RefSeq" id="WP_101819123.1">
    <property type="nucleotide sequence ID" value="NZ_PKJC01000002.1"/>
</dbReference>
<evidence type="ECO:0000313" key="4">
    <source>
        <dbReference type="Proteomes" id="UP000234662"/>
    </source>
</evidence>
<dbReference type="SUPFAM" id="SSF51679">
    <property type="entry name" value="Bacterial luciferase-like"/>
    <property type="match status" value="1"/>
</dbReference>
<evidence type="ECO:0000313" key="3">
    <source>
        <dbReference type="EMBL" id="PKZ66899.1"/>
    </source>
</evidence>
<dbReference type="Gene3D" id="3.20.20.30">
    <property type="entry name" value="Luciferase-like domain"/>
    <property type="match status" value="1"/>
</dbReference>
<dbReference type="InterPro" id="IPR036661">
    <property type="entry name" value="Luciferase-like_sf"/>
</dbReference>
<dbReference type="CDD" id="cd01097">
    <property type="entry name" value="Tetrahydromethanopterin_reductase"/>
    <property type="match status" value="1"/>
</dbReference>
<organism evidence="3 4">
    <name type="scientific">Gordonia terrae</name>
    <dbReference type="NCBI Taxonomy" id="2055"/>
    <lineage>
        <taxon>Bacteria</taxon>
        <taxon>Bacillati</taxon>
        <taxon>Actinomycetota</taxon>
        <taxon>Actinomycetes</taxon>
        <taxon>Mycobacteriales</taxon>
        <taxon>Gordoniaceae</taxon>
        <taxon>Gordonia</taxon>
    </lineage>
</organism>
<name>A0A2I1RCP3_9ACTN</name>
<sequence>MTGLVFSARIGSHSGVADVVTKAELAEEAGFDQVWTGNDFLGEPGLVSLAAIALRTKRIRFGCGVVDPVTVHPGQIAMYASGLQELSSGRFIVGVGAGSDVFYAKAGITPPTGPVARTRDAVVAIKELSAGRSPAGVAGAAAGWTGLAVPRYANEVEVYVGAMGPQMLRVAGRHADGALPLCLPPRHVFSAMAEIATGAADRGRDLAHLDIAACVWASIADDPAEARHAMAHQIALYSGSLPASVLAQHGFDPDEFAATQRLLDADGIGAATASVSDAMLGLGIVGGVKEVVDQCAQLIDAGARHISFGPPIGADPYQALKLIGTQVLPELRRLADA</sequence>